<dbReference type="VEuPathDB" id="FungiDB:G647_09010"/>
<organism evidence="10 11">
    <name type="scientific">Cladophialophora carrionii</name>
    <dbReference type="NCBI Taxonomy" id="86049"/>
    <lineage>
        <taxon>Eukaryota</taxon>
        <taxon>Fungi</taxon>
        <taxon>Dikarya</taxon>
        <taxon>Ascomycota</taxon>
        <taxon>Pezizomycotina</taxon>
        <taxon>Eurotiomycetes</taxon>
        <taxon>Chaetothyriomycetidae</taxon>
        <taxon>Chaetothyriales</taxon>
        <taxon>Herpotrichiellaceae</taxon>
        <taxon>Cladophialophora</taxon>
    </lineage>
</organism>
<feature type="compositionally biased region" description="Basic and acidic residues" evidence="9">
    <location>
        <begin position="189"/>
        <end position="201"/>
    </location>
</feature>
<evidence type="ECO:0000313" key="11">
    <source>
        <dbReference type="Proteomes" id="UP000094526"/>
    </source>
</evidence>
<keyword evidence="2" id="KW-0690">Ribosome biogenesis</keyword>
<reference evidence="11" key="1">
    <citation type="submission" date="2015-07" db="EMBL/GenBank/DDBJ databases">
        <authorList>
            <person name="Teixeira M.M."/>
            <person name="Souza R.C."/>
            <person name="Almeida L.G."/>
            <person name="Vicente V.A."/>
            <person name="de Hoog S."/>
            <person name="Bocca A.L."/>
            <person name="de Almeida S.R."/>
            <person name="Vasconcelos A.T."/>
            <person name="Felipe M.S."/>
        </authorList>
    </citation>
    <scope>NUCLEOTIDE SEQUENCE [LARGE SCALE GENOMIC DNA]</scope>
    <source>
        <strain evidence="11">KSF</strain>
    </source>
</reference>
<dbReference type="GO" id="GO:0003723">
    <property type="term" value="F:RNA binding"/>
    <property type="evidence" value="ECO:0007669"/>
    <property type="project" value="InterPro"/>
</dbReference>
<feature type="region of interest" description="Disordered" evidence="9">
    <location>
        <begin position="1"/>
        <end position="160"/>
    </location>
</feature>
<comment type="caution">
    <text evidence="10">The sequence shown here is derived from an EMBL/GenBank/DDBJ whole genome shotgun (WGS) entry which is preliminary data.</text>
</comment>
<keyword evidence="11" id="KW-1185">Reference proteome</keyword>
<dbReference type="PANTHER" id="PTHR44215">
    <property type="entry name" value="WD REPEAT-CONTAINING PROTEIN 75"/>
    <property type="match status" value="1"/>
</dbReference>
<name>A0A1C1CNJ6_9EURO</name>
<dbReference type="SMART" id="SM00320">
    <property type="entry name" value="WD40"/>
    <property type="match status" value="3"/>
</dbReference>
<dbReference type="GO" id="GO:0006364">
    <property type="term" value="P:rRNA processing"/>
    <property type="evidence" value="ECO:0007669"/>
    <property type="project" value="UniProtKB-KW"/>
</dbReference>
<dbReference type="InterPro" id="IPR001680">
    <property type="entry name" value="WD40_rpt"/>
</dbReference>
<dbReference type="GO" id="GO:0032040">
    <property type="term" value="C:small-subunit processome"/>
    <property type="evidence" value="ECO:0007669"/>
    <property type="project" value="InterPro"/>
</dbReference>
<feature type="compositionally biased region" description="Basic and acidic residues" evidence="9">
    <location>
        <begin position="107"/>
        <end position="135"/>
    </location>
</feature>
<gene>
    <name evidence="10" type="ORF">CLCR_06592</name>
</gene>
<dbReference type="SUPFAM" id="SSF50978">
    <property type="entry name" value="WD40 repeat-like"/>
    <property type="match status" value="1"/>
</dbReference>
<dbReference type="InterPro" id="IPR015943">
    <property type="entry name" value="WD40/YVTN_repeat-like_dom_sf"/>
</dbReference>
<evidence type="ECO:0000256" key="1">
    <source>
        <dbReference type="ARBA" id="ARBA00004604"/>
    </source>
</evidence>
<sequence>MSPSGKRDAVTAFDGTTDGATPPKKRQRSRRSLKRQQENASALGQDDPSPALEKTEAPEQQETTAKKTAGAISREENEKALSQKPQQHRAAKQQARKERRKKNKAIPIEKTERSPAPERLEIPPADTSKENDSQKNSDTTLQGARRRPSQSLTPQERALELSKRLKERDELLKQKRTEAASNKLAEAPHRVTEKHVRETKRPSPKRVRDIKKKLTAVVKSRRERPRKAEVNEKGWSVASTSGGTFIDQDPLLTDDDQHLILPTHSEVQVYSTKTSLRVRSLRLDPKSTITSCALSTLDGDRLYVSGTNGLISLWDWTSGTRIAEFNSGKSVRQILPLQSQEENEAVLILQDDSLGTRTLAIYLADISRGTFSEKQTVLRGSAFSPCVKSYGHGRVLVACVADRLLVGQSQNTEERQLEFSYTWRELTTPAHIKSFDAQLNWGKSKTSRKVPYLDVAVGLSDGVIMHYEDILFKLIGMEKKNKASAGDITARRLHWHRTAVNTVKWSRDGNYIISGGNETVLVIWQLDSNQRQYLPHLSTAILNLTVSAVGSAYALRLADNSVMILSTADLLPSTNVTGLALGQPSQTSSVLLLHPRAPNRLLAAVSCDSFRSKPSTFLQIYDLDSSLQLTRQALTRNMVTASNVAPSGQPVREPNVTYMDLSHDGKWLATIDQWTPHDQDLEAMYVSSDDKTLRGRATETNLRLWLWNESSDNFEQVTRIDEPHKPGPNAVLGLHFNPARLELATIGADGTVRIWAAKARHRDGVSVRNNANDQLYTWISSRVIHCNDDALSRGETATSAALAYAEDGSAIAASWSFPTPVAHSGTKSSMHTRFVHLIDPSSGSIAFSAPSLLSPGYAKLLFSGRYLLALSSKLRIFDTIMCEEVPCPLKLGEAYIPPKSNAPMFLTRNKYDGTVAVGVGKSEYPRGCNVSVLEFSDTTNGGVAADAGAGVGVGVSVKVVYEGQFIGVLKGLLALTSGAGFLMIDERNQTRVLRQTGAAKGTLTVTRNFSGRRGVETEEVTRSLDSIFGRRPASTPQGENTAAVDRAPTTRGLLAAPGETSAEQMQMQVRPQTEAVEGGLDAVLRFPSSAMAPSPAELFQRVVSVMARG</sequence>
<dbReference type="InterPro" id="IPR011044">
    <property type="entry name" value="Quino_amine_DH_bsu"/>
</dbReference>
<evidence type="ECO:0000256" key="2">
    <source>
        <dbReference type="ARBA" id="ARBA00022517"/>
    </source>
</evidence>
<dbReference type="Pfam" id="PF23869">
    <property type="entry name" value="Beta-prop_WDR75_1st"/>
    <property type="match status" value="1"/>
</dbReference>
<keyword evidence="5" id="KW-0677">Repeat</keyword>
<evidence type="ECO:0000256" key="3">
    <source>
        <dbReference type="ARBA" id="ARBA00022552"/>
    </source>
</evidence>
<dbReference type="VEuPathDB" id="FungiDB:CLCR_06592"/>
<dbReference type="PROSITE" id="PS50294">
    <property type="entry name" value="WD_REPEATS_REGION"/>
    <property type="match status" value="1"/>
</dbReference>
<keyword evidence="3" id="KW-0698">rRNA processing</keyword>
<feature type="region of interest" description="Disordered" evidence="9">
    <location>
        <begin position="189"/>
        <end position="208"/>
    </location>
</feature>
<protein>
    <submittedName>
        <fullName evidence="10">Uncharacterized protein</fullName>
    </submittedName>
</protein>
<dbReference type="PROSITE" id="PS50082">
    <property type="entry name" value="WD_REPEATS_2"/>
    <property type="match status" value="1"/>
</dbReference>
<evidence type="ECO:0000256" key="9">
    <source>
        <dbReference type="SAM" id="MobiDB-lite"/>
    </source>
</evidence>
<evidence type="ECO:0000256" key="8">
    <source>
        <dbReference type="PROSITE-ProRule" id="PRU00221"/>
    </source>
</evidence>
<comment type="subcellular location">
    <subcellularLocation>
        <location evidence="1">Nucleus</location>
        <location evidence="1">Nucleolus</location>
    </subcellularLocation>
</comment>
<keyword evidence="7" id="KW-0539">Nucleus</keyword>
<dbReference type="EMBL" id="LGRB01000010">
    <property type="protein sequence ID" value="OCT50098.1"/>
    <property type="molecule type" value="Genomic_DNA"/>
</dbReference>
<evidence type="ECO:0000256" key="6">
    <source>
        <dbReference type="ARBA" id="ARBA00023163"/>
    </source>
</evidence>
<feature type="compositionally biased region" description="Basic residues" evidence="9">
    <location>
        <begin position="23"/>
        <end position="34"/>
    </location>
</feature>
<dbReference type="STRING" id="86049.A0A1C1CNJ6"/>
<dbReference type="GO" id="GO:0045943">
    <property type="term" value="P:positive regulation of transcription by RNA polymerase I"/>
    <property type="evidence" value="ECO:0007669"/>
    <property type="project" value="InterPro"/>
</dbReference>
<accession>A0A1C1CNJ6</accession>
<evidence type="ECO:0000256" key="5">
    <source>
        <dbReference type="ARBA" id="ARBA00022737"/>
    </source>
</evidence>
<evidence type="ECO:0000256" key="4">
    <source>
        <dbReference type="ARBA" id="ARBA00022574"/>
    </source>
</evidence>
<keyword evidence="4 8" id="KW-0853">WD repeat</keyword>
<dbReference type="SUPFAM" id="SSF50969">
    <property type="entry name" value="YVTN repeat-like/Quinoprotein amine dehydrogenase"/>
    <property type="match status" value="1"/>
</dbReference>
<dbReference type="AlphaFoldDB" id="A0A1C1CNJ6"/>
<dbReference type="InterPro" id="IPR053826">
    <property type="entry name" value="WDR75"/>
</dbReference>
<dbReference type="OrthoDB" id="4096at2759"/>
<dbReference type="PANTHER" id="PTHR44215:SF1">
    <property type="entry name" value="WD REPEAT-CONTAINING PROTEIN 75"/>
    <property type="match status" value="1"/>
</dbReference>
<dbReference type="GO" id="GO:2000234">
    <property type="term" value="P:positive regulation of rRNA processing"/>
    <property type="evidence" value="ECO:0007669"/>
    <property type="project" value="TreeGrafter"/>
</dbReference>
<evidence type="ECO:0000256" key="7">
    <source>
        <dbReference type="ARBA" id="ARBA00023242"/>
    </source>
</evidence>
<dbReference type="Proteomes" id="UP000094526">
    <property type="component" value="Unassembled WGS sequence"/>
</dbReference>
<dbReference type="Gene3D" id="2.130.10.10">
    <property type="entry name" value="YVTN repeat-like/Quinoprotein amine dehydrogenase"/>
    <property type="match status" value="3"/>
</dbReference>
<evidence type="ECO:0000313" key="10">
    <source>
        <dbReference type="EMBL" id="OCT50098.1"/>
    </source>
</evidence>
<proteinExistence type="predicted"/>
<dbReference type="InterPro" id="IPR036322">
    <property type="entry name" value="WD40_repeat_dom_sf"/>
</dbReference>
<dbReference type="eggNOG" id="KOG1963">
    <property type="taxonomic scope" value="Eukaryota"/>
</dbReference>
<feature type="repeat" description="WD" evidence="8">
    <location>
        <begin position="493"/>
        <end position="534"/>
    </location>
</feature>
<keyword evidence="6" id="KW-0804">Transcription</keyword>